<keyword evidence="2" id="KW-1185">Reference proteome</keyword>
<comment type="caution">
    <text evidence="1">The sequence shown here is derived from an EMBL/GenBank/DDBJ whole genome shotgun (WGS) entry which is preliminary data.</text>
</comment>
<proteinExistence type="predicted"/>
<dbReference type="RefSeq" id="WP_139345735.1">
    <property type="nucleotide sequence ID" value="NZ_JAFBFH010000004.1"/>
</dbReference>
<accession>A0ABS2R3T1</accession>
<organism evidence="1 2">
    <name type="scientific">Siminovitchia thermophila</name>
    <dbReference type="NCBI Taxonomy" id="1245522"/>
    <lineage>
        <taxon>Bacteria</taxon>
        <taxon>Bacillati</taxon>
        <taxon>Bacillota</taxon>
        <taxon>Bacilli</taxon>
        <taxon>Bacillales</taxon>
        <taxon>Bacillaceae</taxon>
        <taxon>Siminovitchia</taxon>
    </lineage>
</organism>
<evidence type="ECO:0000313" key="2">
    <source>
        <dbReference type="Proteomes" id="UP000823485"/>
    </source>
</evidence>
<dbReference type="EMBL" id="JAFBFH010000004">
    <property type="protein sequence ID" value="MBM7713824.1"/>
    <property type="molecule type" value="Genomic_DNA"/>
</dbReference>
<dbReference type="Proteomes" id="UP000823485">
    <property type="component" value="Unassembled WGS sequence"/>
</dbReference>
<protein>
    <submittedName>
        <fullName evidence="1">Uncharacterized protein</fullName>
    </submittedName>
</protein>
<gene>
    <name evidence="1" type="ORF">JOC94_000794</name>
</gene>
<evidence type="ECO:0000313" key="1">
    <source>
        <dbReference type="EMBL" id="MBM7713824.1"/>
    </source>
</evidence>
<reference evidence="1 2" key="1">
    <citation type="submission" date="2021-01" db="EMBL/GenBank/DDBJ databases">
        <title>Genomic Encyclopedia of Type Strains, Phase IV (KMG-IV): sequencing the most valuable type-strain genomes for metagenomic binning, comparative biology and taxonomic classification.</title>
        <authorList>
            <person name="Goeker M."/>
        </authorList>
    </citation>
    <scope>NUCLEOTIDE SEQUENCE [LARGE SCALE GENOMIC DNA]</scope>
    <source>
        <strain evidence="1 2">DSM 105453</strain>
    </source>
</reference>
<sequence length="80" mass="9159">MTAIDKSFTTPLMAKHIDIVALNVMVKIPHLSTHYRQAHDRCYASFENVTMVVIKNFTIVRIKANDPGWWIVAYSHGKIC</sequence>
<name>A0ABS2R3T1_9BACI</name>